<keyword evidence="1" id="KW-1133">Transmembrane helix</keyword>
<dbReference type="RefSeq" id="WP_225366846.1">
    <property type="nucleotide sequence ID" value="NZ_BOUG01000006.1"/>
</dbReference>
<sequence length="102" mass="11097">MDKLAKEKHEIYDEKDKRLGRLILKIMGIVAVVSGLIGPFVYVWNADWGRELGTLAVICGGLVLCLGPKGRTAGGQWLALLKTLGLAALILIYFVIVSKLFG</sequence>
<evidence type="ECO:0000313" key="2">
    <source>
        <dbReference type="EMBL" id="MDT6989021.1"/>
    </source>
</evidence>
<feature type="transmembrane region" description="Helical" evidence="1">
    <location>
        <begin position="48"/>
        <end position="67"/>
    </location>
</feature>
<name>A0AAW8VS77_LACPE</name>
<dbReference type="Proteomes" id="UP001267003">
    <property type="component" value="Unassembled WGS sequence"/>
</dbReference>
<dbReference type="AlphaFoldDB" id="A0AAW8VS77"/>
<evidence type="ECO:0000313" key="3">
    <source>
        <dbReference type="EMBL" id="MDT7038303.1"/>
    </source>
</evidence>
<dbReference type="Proteomes" id="UP001263852">
    <property type="component" value="Unassembled WGS sequence"/>
</dbReference>
<evidence type="ECO:0000256" key="1">
    <source>
        <dbReference type="SAM" id="Phobius"/>
    </source>
</evidence>
<accession>A0AAW8VS77</accession>
<gene>
    <name evidence="2" type="ORF">RI536_02735</name>
    <name evidence="3" type="ORF">RI555_04655</name>
</gene>
<protein>
    <recommendedName>
        <fullName evidence="5">Integral membrane protein</fullName>
    </recommendedName>
</protein>
<feature type="transmembrane region" description="Helical" evidence="1">
    <location>
        <begin position="22"/>
        <end position="42"/>
    </location>
</feature>
<reference evidence="2" key="1">
    <citation type="submission" date="2023-08" db="EMBL/GenBank/DDBJ databases">
        <authorList>
            <person name="Page C.A."/>
            <person name="Perez-Diaz I.M."/>
        </authorList>
    </citation>
    <scope>NUCLEOTIDE SEQUENCE</scope>
    <source>
        <strain evidence="3">1.8.9</strain>
        <strain evidence="2">7.8.46</strain>
    </source>
</reference>
<dbReference type="EMBL" id="JAVLAQ010000001">
    <property type="protein sequence ID" value="MDT6989021.1"/>
    <property type="molecule type" value="Genomic_DNA"/>
</dbReference>
<proteinExistence type="predicted"/>
<dbReference type="EMBL" id="JAVLAO010000001">
    <property type="protein sequence ID" value="MDT7038303.1"/>
    <property type="molecule type" value="Genomic_DNA"/>
</dbReference>
<keyword evidence="1" id="KW-0472">Membrane</keyword>
<organism evidence="2 4">
    <name type="scientific">Lactiplantibacillus pentosus</name>
    <name type="common">Lactobacillus pentosus</name>
    <dbReference type="NCBI Taxonomy" id="1589"/>
    <lineage>
        <taxon>Bacteria</taxon>
        <taxon>Bacillati</taxon>
        <taxon>Bacillota</taxon>
        <taxon>Bacilli</taxon>
        <taxon>Lactobacillales</taxon>
        <taxon>Lactobacillaceae</taxon>
        <taxon>Lactiplantibacillus</taxon>
    </lineage>
</organism>
<feature type="transmembrane region" description="Helical" evidence="1">
    <location>
        <begin position="79"/>
        <end position="101"/>
    </location>
</feature>
<evidence type="ECO:0000313" key="4">
    <source>
        <dbReference type="Proteomes" id="UP001267003"/>
    </source>
</evidence>
<keyword evidence="1" id="KW-0812">Transmembrane</keyword>
<evidence type="ECO:0008006" key="5">
    <source>
        <dbReference type="Google" id="ProtNLM"/>
    </source>
</evidence>
<comment type="caution">
    <text evidence="2">The sequence shown here is derived from an EMBL/GenBank/DDBJ whole genome shotgun (WGS) entry which is preliminary data.</text>
</comment>